<dbReference type="InterPro" id="IPR017441">
    <property type="entry name" value="Protein_kinase_ATP_BS"/>
</dbReference>
<dbReference type="PROSITE" id="PS00107">
    <property type="entry name" value="PROTEIN_KINASE_ATP"/>
    <property type="match status" value="1"/>
</dbReference>
<name>A0A914IEP5_GLORO</name>
<dbReference type="Proteomes" id="UP000887572">
    <property type="component" value="Unplaced"/>
</dbReference>
<keyword evidence="1" id="KW-0547">Nucleotide-binding</keyword>
<feature type="binding site" evidence="1">
    <location>
        <position position="43"/>
    </location>
    <ligand>
        <name>ATP</name>
        <dbReference type="ChEBI" id="CHEBI:30616"/>
    </ligand>
</feature>
<dbReference type="Pfam" id="PF00069">
    <property type="entry name" value="Pkinase"/>
    <property type="match status" value="1"/>
</dbReference>
<dbReference type="SMART" id="SM00220">
    <property type="entry name" value="S_TKc"/>
    <property type="match status" value="1"/>
</dbReference>
<proteinExistence type="predicted"/>
<keyword evidence="3" id="KW-1185">Reference proteome</keyword>
<dbReference type="Gene3D" id="1.10.510.10">
    <property type="entry name" value="Transferase(Phosphotransferase) domain 1"/>
    <property type="match status" value="2"/>
</dbReference>
<dbReference type="WBParaSite" id="Gr19_v10_g9534.t1">
    <property type="protein sequence ID" value="Gr19_v10_g9534.t1"/>
    <property type="gene ID" value="Gr19_v10_g9534"/>
</dbReference>
<sequence>MSSVKLNSGMNIANLQVIRCLGSGSYGDVYLCRNPDGDEFAVKIEEIMKRQLDVEISVYEKLAEVLPTNFCSFFSSGHTEVCSSDGRHLLIKYLVISVVGRSLAKLLLDCNSQFSSGTAIGVSIQLLDAIYVLHDLGFVHCDIKMENMAIGQSDSERRRLYLFDFGHAHNAVAYSRKIDIEPWFYITIRMFYGQIGQRSLDEILPQCPSELHEIYSHIKELKLHQRPDYDRIKRILRTAKGRFEQQQQHRKACPRRWWPCLMSAGTHVAFALVAHSYHVANQQQRKACPRRWWTCLISAGTHVAFALVAHSHHVAAVTSRDYVPS</sequence>
<protein>
    <submittedName>
        <fullName evidence="4 5">Protein kinase domain-containing protein</fullName>
    </submittedName>
</protein>
<feature type="domain" description="Protein kinase" evidence="2">
    <location>
        <begin position="15"/>
        <end position="325"/>
    </location>
</feature>
<dbReference type="GO" id="GO:0004672">
    <property type="term" value="F:protein kinase activity"/>
    <property type="evidence" value="ECO:0007669"/>
    <property type="project" value="InterPro"/>
</dbReference>
<dbReference type="InterPro" id="IPR000719">
    <property type="entry name" value="Prot_kinase_dom"/>
</dbReference>
<reference evidence="4 5" key="1">
    <citation type="submission" date="2022-11" db="UniProtKB">
        <authorList>
            <consortium name="WormBaseParasite"/>
        </authorList>
    </citation>
    <scope>IDENTIFICATION</scope>
</reference>
<evidence type="ECO:0000259" key="2">
    <source>
        <dbReference type="PROSITE" id="PS50011"/>
    </source>
</evidence>
<dbReference type="InterPro" id="IPR050235">
    <property type="entry name" value="CK1_Ser-Thr_kinase"/>
</dbReference>
<dbReference type="PROSITE" id="PS50011">
    <property type="entry name" value="PROTEIN_KINASE_DOM"/>
    <property type="match status" value="1"/>
</dbReference>
<dbReference type="SUPFAM" id="SSF56112">
    <property type="entry name" value="Protein kinase-like (PK-like)"/>
    <property type="match status" value="1"/>
</dbReference>
<dbReference type="WBParaSite" id="Gr19_v10_g9532.t1">
    <property type="protein sequence ID" value="Gr19_v10_g9532.t1"/>
    <property type="gene ID" value="Gr19_v10_g9532"/>
</dbReference>
<evidence type="ECO:0000313" key="4">
    <source>
        <dbReference type="WBParaSite" id="Gr19_v10_g9532.t1"/>
    </source>
</evidence>
<evidence type="ECO:0000313" key="3">
    <source>
        <dbReference type="Proteomes" id="UP000887572"/>
    </source>
</evidence>
<dbReference type="PANTHER" id="PTHR11909">
    <property type="entry name" value="CASEIN KINASE-RELATED"/>
    <property type="match status" value="1"/>
</dbReference>
<dbReference type="InterPro" id="IPR011009">
    <property type="entry name" value="Kinase-like_dom_sf"/>
</dbReference>
<dbReference type="GO" id="GO:0005524">
    <property type="term" value="F:ATP binding"/>
    <property type="evidence" value="ECO:0007669"/>
    <property type="project" value="UniProtKB-UniRule"/>
</dbReference>
<accession>A0A914IEP5</accession>
<organism evidence="3 5">
    <name type="scientific">Globodera rostochiensis</name>
    <name type="common">Golden nematode worm</name>
    <name type="synonym">Heterodera rostochiensis</name>
    <dbReference type="NCBI Taxonomy" id="31243"/>
    <lineage>
        <taxon>Eukaryota</taxon>
        <taxon>Metazoa</taxon>
        <taxon>Ecdysozoa</taxon>
        <taxon>Nematoda</taxon>
        <taxon>Chromadorea</taxon>
        <taxon>Rhabditida</taxon>
        <taxon>Tylenchina</taxon>
        <taxon>Tylenchomorpha</taxon>
        <taxon>Tylenchoidea</taxon>
        <taxon>Heteroderidae</taxon>
        <taxon>Heteroderinae</taxon>
        <taxon>Globodera</taxon>
    </lineage>
</organism>
<evidence type="ECO:0000256" key="1">
    <source>
        <dbReference type="PROSITE-ProRule" id="PRU10141"/>
    </source>
</evidence>
<dbReference type="AlphaFoldDB" id="A0A914IEP5"/>
<evidence type="ECO:0000313" key="5">
    <source>
        <dbReference type="WBParaSite" id="Gr19_v10_g9534.t1"/>
    </source>
</evidence>
<keyword evidence="1" id="KW-0067">ATP-binding</keyword>